<feature type="domain" description="Trichome birefringence-like N-terminal" evidence="11">
    <location>
        <begin position="89"/>
        <end position="143"/>
    </location>
</feature>
<evidence type="ECO:0000256" key="8">
    <source>
        <dbReference type="SAM" id="MobiDB-lite"/>
    </source>
</evidence>
<feature type="region of interest" description="Disordered" evidence="8">
    <location>
        <begin position="70"/>
        <end position="89"/>
    </location>
</feature>
<evidence type="ECO:0000313" key="13">
    <source>
        <dbReference type="Proteomes" id="UP001140949"/>
    </source>
</evidence>
<feature type="transmembrane region" description="Helical" evidence="9">
    <location>
        <begin position="12"/>
        <end position="31"/>
    </location>
</feature>
<dbReference type="Pfam" id="PF14416">
    <property type="entry name" value="PMR5N"/>
    <property type="match status" value="1"/>
</dbReference>
<dbReference type="EMBL" id="JANAVB010002393">
    <property type="protein sequence ID" value="KAJ6851315.1"/>
    <property type="molecule type" value="Genomic_DNA"/>
</dbReference>
<evidence type="ECO:0000256" key="1">
    <source>
        <dbReference type="ARBA" id="ARBA00004323"/>
    </source>
</evidence>
<protein>
    <submittedName>
        <fullName evidence="12">Protein trichome birefringence-like 42</fullName>
    </submittedName>
</protein>
<evidence type="ECO:0000256" key="4">
    <source>
        <dbReference type="ARBA" id="ARBA00022968"/>
    </source>
</evidence>
<comment type="subcellular location">
    <subcellularLocation>
        <location evidence="1">Golgi apparatus membrane</location>
        <topology evidence="1">Single-pass type II membrane protein</topology>
    </subcellularLocation>
</comment>
<dbReference type="Proteomes" id="UP001140949">
    <property type="component" value="Unassembled WGS sequence"/>
</dbReference>
<keyword evidence="6" id="KW-0333">Golgi apparatus</keyword>
<feature type="compositionally biased region" description="Low complexity" evidence="8">
    <location>
        <begin position="75"/>
        <end position="84"/>
    </location>
</feature>
<dbReference type="GO" id="GO:1990538">
    <property type="term" value="F:xylan O-acetyltransferase activity"/>
    <property type="evidence" value="ECO:0007669"/>
    <property type="project" value="UniProtKB-ARBA"/>
</dbReference>
<comment type="similarity">
    <text evidence="2">Belongs to the PC-esterase family. TBL subfamily.</text>
</comment>
<evidence type="ECO:0000259" key="11">
    <source>
        <dbReference type="Pfam" id="PF14416"/>
    </source>
</evidence>
<evidence type="ECO:0000313" key="12">
    <source>
        <dbReference type="EMBL" id="KAJ6851315.1"/>
    </source>
</evidence>
<keyword evidence="7 9" id="KW-0472">Membrane</keyword>
<evidence type="ECO:0000256" key="6">
    <source>
        <dbReference type="ARBA" id="ARBA00023034"/>
    </source>
</evidence>
<feature type="domain" description="Trichome birefringence-like C-terminal" evidence="10">
    <location>
        <begin position="144"/>
        <end position="419"/>
    </location>
</feature>
<evidence type="ECO:0000256" key="2">
    <source>
        <dbReference type="ARBA" id="ARBA00007727"/>
    </source>
</evidence>
<dbReference type="PANTHER" id="PTHR32285">
    <property type="entry name" value="PROTEIN TRICHOME BIREFRINGENCE-LIKE 9-RELATED"/>
    <property type="match status" value="1"/>
</dbReference>
<keyword evidence="3 9" id="KW-0812">Transmembrane</keyword>
<keyword evidence="13" id="KW-1185">Reference proteome</keyword>
<dbReference type="AlphaFoldDB" id="A0AAX6IG15"/>
<dbReference type="Pfam" id="PF13839">
    <property type="entry name" value="PC-Esterase"/>
    <property type="match status" value="1"/>
</dbReference>
<evidence type="ECO:0000256" key="9">
    <source>
        <dbReference type="SAM" id="Phobius"/>
    </source>
</evidence>
<dbReference type="GO" id="GO:0000139">
    <property type="term" value="C:Golgi membrane"/>
    <property type="evidence" value="ECO:0007669"/>
    <property type="project" value="UniProtKB-SubCell"/>
</dbReference>
<reference evidence="12" key="1">
    <citation type="journal article" date="2023" name="GigaByte">
        <title>Genome assembly of the bearded iris, Iris pallida Lam.</title>
        <authorList>
            <person name="Bruccoleri R.E."/>
            <person name="Oakeley E.J."/>
            <person name="Faust A.M.E."/>
            <person name="Altorfer M."/>
            <person name="Dessus-Babus S."/>
            <person name="Burckhardt D."/>
            <person name="Oertli M."/>
            <person name="Naumann U."/>
            <person name="Petersen F."/>
            <person name="Wong J."/>
        </authorList>
    </citation>
    <scope>NUCLEOTIDE SEQUENCE</scope>
    <source>
        <strain evidence="12">GSM-AAB239-AS_SAM_17_03QT</strain>
    </source>
</reference>
<name>A0AAX6IG15_IRIPA</name>
<sequence length="432" mass="50356">MDSSNKANLINHKWLLCTLASFLGFLLCLYLKQNYQLRAILSSSLPFSTSSIELPPPSYVAAEPSAAPYSKLGQESHTSSPTGSGSEGEKCDIFDGRWVYDPKAYPLYDWHRCPFLDAQVNCQKNGRPDSGYEHWRWEARGCQIPRFNGSHMVERLRGKRVAIIGDSLNRNQWESLSCLLYPSLRPSRVTVRAYGNDMVFRSMDYNFSLEFFWSPFLVRLEERRDRSTVLKVGELPSSAPKWRGADVMVFNTGHWWTHTGRMRSWKYFEMNGKLVEEMESSAAFETALSTWARWVDRYVDYTRTTVFFRSFSPEHKRENLQWCYNQTRPMPANETYVQGFPRSISSAIERTIRRMKTPVRFLNITRLSEYRRDAHTSVYTVRQWKLLTEEERKQPEAYADCSHWCLPGLPDTWNVLLYASLFGDPSGLPYIF</sequence>
<accession>A0AAX6IG15</accession>
<gene>
    <name evidence="12" type="ORF">M6B38_261685</name>
</gene>
<comment type="caution">
    <text evidence="12">The sequence shown here is derived from an EMBL/GenBank/DDBJ whole genome shotgun (WGS) entry which is preliminary data.</text>
</comment>
<dbReference type="PANTHER" id="PTHR32285:SF38">
    <property type="entry name" value="OS01G0614300 PROTEIN"/>
    <property type="match status" value="1"/>
</dbReference>
<dbReference type="InterPro" id="IPR025846">
    <property type="entry name" value="TBL_N"/>
</dbReference>
<keyword evidence="5 9" id="KW-1133">Transmembrane helix</keyword>
<dbReference type="InterPro" id="IPR029962">
    <property type="entry name" value="TBL"/>
</dbReference>
<evidence type="ECO:0000256" key="5">
    <source>
        <dbReference type="ARBA" id="ARBA00022989"/>
    </source>
</evidence>
<reference evidence="12" key="2">
    <citation type="submission" date="2023-04" db="EMBL/GenBank/DDBJ databases">
        <authorList>
            <person name="Bruccoleri R.E."/>
            <person name="Oakeley E.J."/>
            <person name="Faust A.-M."/>
            <person name="Dessus-Babus S."/>
            <person name="Altorfer M."/>
            <person name="Burckhardt D."/>
            <person name="Oertli M."/>
            <person name="Naumann U."/>
            <person name="Petersen F."/>
            <person name="Wong J."/>
        </authorList>
    </citation>
    <scope>NUCLEOTIDE SEQUENCE</scope>
    <source>
        <strain evidence="12">GSM-AAB239-AS_SAM_17_03QT</strain>
        <tissue evidence="12">Leaf</tissue>
    </source>
</reference>
<proteinExistence type="inferred from homology"/>
<organism evidence="12 13">
    <name type="scientific">Iris pallida</name>
    <name type="common">Sweet iris</name>
    <dbReference type="NCBI Taxonomy" id="29817"/>
    <lineage>
        <taxon>Eukaryota</taxon>
        <taxon>Viridiplantae</taxon>
        <taxon>Streptophyta</taxon>
        <taxon>Embryophyta</taxon>
        <taxon>Tracheophyta</taxon>
        <taxon>Spermatophyta</taxon>
        <taxon>Magnoliopsida</taxon>
        <taxon>Liliopsida</taxon>
        <taxon>Asparagales</taxon>
        <taxon>Iridaceae</taxon>
        <taxon>Iridoideae</taxon>
        <taxon>Irideae</taxon>
        <taxon>Iris</taxon>
    </lineage>
</organism>
<evidence type="ECO:0000256" key="3">
    <source>
        <dbReference type="ARBA" id="ARBA00022692"/>
    </source>
</evidence>
<dbReference type="InterPro" id="IPR026057">
    <property type="entry name" value="TBL_C"/>
</dbReference>
<evidence type="ECO:0000259" key="10">
    <source>
        <dbReference type="Pfam" id="PF13839"/>
    </source>
</evidence>
<keyword evidence="4" id="KW-0735">Signal-anchor</keyword>
<evidence type="ECO:0000256" key="7">
    <source>
        <dbReference type="ARBA" id="ARBA00023136"/>
    </source>
</evidence>